<evidence type="ECO:0000313" key="4">
    <source>
        <dbReference type="EMBL" id="TCD65662.1"/>
    </source>
</evidence>
<keyword evidence="2 3" id="KW-0802">TPR repeat</keyword>
<protein>
    <submittedName>
        <fullName evidence="4">Uncharacterized protein</fullName>
    </submittedName>
</protein>
<evidence type="ECO:0000313" key="5">
    <source>
        <dbReference type="Proteomes" id="UP000292702"/>
    </source>
</evidence>
<dbReference type="EMBL" id="RWJN01000169">
    <property type="protein sequence ID" value="TCD65662.1"/>
    <property type="molecule type" value="Genomic_DNA"/>
</dbReference>
<dbReference type="Pfam" id="PF13181">
    <property type="entry name" value="TPR_8"/>
    <property type="match status" value="1"/>
</dbReference>
<accession>A0A4R0REB6</accession>
<gene>
    <name evidence="4" type="ORF">EIP91_002335</name>
</gene>
<dbReference type="PANTHER" id="PTHR22904">
    <property type="entry name" value="TPR REPEAT CONTAINING PROTEIN"/>
    <property type="match status" value="1"/>
</dbReference>
<dbReference type="InterPro" id="IPR011990">
    <property type="entry name" value="TPR-like_helical_dom_sf"/>
</dbReference>
<evidence type="ECO:0000256" key="1">
    <source>
        <dbReference type="ARBA" id="ARBA00022737"/>
    </source>
</evidence>
<evidence type="ECO:0000256" key="2">
    <source>
        <dbReference type="ARBA" id="ARBA00022803"/>
    </source>
</evidence>
<comment type="caution">
    <text evidence="4">The sequence shown here is derived from an EMBL/GenBank/DDBJ whole genome shotgun (WGS) entry which is preliminary data.</text>
</comment>
<sequence>MSQGKDAFKKGVSAFRTGKTNEALQYFTDAIKLGVVDVAAYDSRAAVLEKLGRHKEALNDSKKVIDIDPSRWQGYARSARLFATIGKLNAAQIMANTALQKIKPEDTQRRQDMELLLQRVQEQIFEREEAISRRTYHFGSLPVEMAQTIFELALDDRPSRVVHFAAVCRGWRTTLLQAPSFWTHLHLASKRPERKAKLWMVRNRGKLEGLHLLGKADSMMLCLRELKGASLAHLRALTVKHLSLGAVCSALPSLTPAIISQLHDVSLSNLITCSQKDCLWEPEDLQLRTMTVEGQHPIHWEHIREHCTHLRKVFYRGPFATESHTCRMLADLICANVHLESFELIMTTGHLWFTHGLSESKPPTVSNLTRLVLAGSLPIPMVLEQLVLPNLEYLRMEMNTAPTDFHSLMQASGKTLQELSLISCHIELQGLLSFLQDTPNLRVLDIQSSEGKAANDVAEALAASLDASPEVPVLCPALTHINFSHSPKLKMGPVVRTVKDRLRRSQVAEGEKPTAAAIQSLILDGCPDIDGSTLPWLRSVVPSVSCVYLTKNDAKRKR</sequence>
<feature type="repeat" description="TPR" evidence="3">
    <location>
        <begin position="38"/>
        <end position="71"/>
    </location>
</feature>
<dbReference type="PROSITE" id="PS50005">
    <property type="entry name" value="TPR"/>
    <property type="match status" value="1"/>
</dbReference>
<dbReference type="Proteomes" id="UP000292702">
    <property type="component" value="Unassembled WGS sequence"/>
</dbReference>
<dbReference type="InterPro" id="IPR032675">
    <property type="entry name" value="LRR_dom_sf"/>
</dbReference>
<keyword evidence="1" id="KW-0677">Repeat</keyword>
<dbReference type="Gene3D" id="1.25.40.10">
    <property type="entry name" value="Tetratricopeptide repeat domain"/>
    <property type="match status" value="1"/>
</dbReference>
<keyword evidence="5" id="KW-1185">Reference proteome</keyword>
<dbReference type="SUPFAM" id="SSF52047">
    <property type="entry name" value="RNI-like"/>
    <property type="match status" value="1"/>
</dbReference>
<reference evidence="4 5" key="1">
    <citation type="submission" date="2018-11" db="EMBL/GenBank/DDBJ databases">
        <title>Genome assembly of Steccherinum ochraceum LE-BIN_3174, the white-rot fungus of the Steccherinaceae family (The Residual Polyporoid clade, Polyporales, Basidiomycota).</title>
        <authorList>
            <person name="Fedorova T.V."/>
            <person name="Glazunova O.A."/>
            <person name="Landesman E.O."/>
            <person name="Moiseenko K.V."/>
            <person name="Psurtseva N.V."/>
            <person name="Savinova O.S."/>
            <person name="Shakhova N.V."/>
            <person name="Tyazhelova T.V."/>
            <person name="Vasina D.V."/>
        </authorList>
    </citation>
    <scope>NUCLEOTIDE SEQUENCE [LARGE SCALE GENOMIC DNA]</scope>
    <source>
        <strain evidence="4 5">LE-BIN_3174</strain>
    </source>
</reference>
<dbReference type="PANTHER" id="PTHR22904:SF523">
    <property type="entry name" value="STRESS-INDUCED-PHOSPHOPROTEIN 1"/>
    <property type="match status" value="1"/>
</dbReference>
<dbReference type="InterPro" id="IPR019734">
    <property type="entry name" value="TPR_rpt"/>
</dbReference>
<dbReference type="OrthoDB" id="2423701at2759"/>
<dbReference type="SMART" id="SM00028">
    <property type="entry name" value="TPR"/>
    <property type="match status" value="2"/>
</dbReference>
<evidence type="ECO:0000256" key="3">
    <source>
        <dbReference type="PROSITE-ProRule" id="PRU00339"/>
    </source>
</evidence>
<dbReference type="Gene3D" id="3.80.10.10">
    <property type="entry name" value="Ribonuclease Inhibitor"/>
    <property type="match status" value="1"/>
</dbReference>
<dbReference type="GO" id="GO:0051879">
    <property type="term" value="F:Hsp90 protein binding"/>
    <property type="evidence" value="ECO:0007669"/>
    <property type="project" value="TreeGrafter"/>
</dbReference>
<name>A0A4R0REB6_9APHY</name>
<dbReference type="STRING" id="92696.A0A4R0REB6"/>
<proteinExistence type="predicted"/>
<dbReference type="AlphaFoldDB" id="A0A4R0REB6"/>
<organism evidence="4 5">
    <name type="scientific">Steccherinum ochraceum</name>
    <dbReference type="NCBI Taxonomy" id="92696"/>
    <lineage>
        <taxon>Eukaryota</taxon>
        <taxon>Fungi</taxon>
        <taxon>Dikarya</taxon>
        <taxon>Basidiomycota</taxon>
        <taxon>Agaricomycotina</taxon>
        <taxon>Agaricomycetes</taxon>
        <taxon>Polyporales</taxon>
        <taxon>Steccherinaceae</taxon>
        <taxon>Steccherinum</taxon>
    </lineage>
</organism>
<dbReference type="SUPFAM" id="SSF48452">
    <property type="entry name" value="TPR-like"/>
    <property type="match status" value="1"/>
</dbReference>